<dbReference type="InterPro" id="IPR041657">
    <property type="entry name" value="HTH_17"/>
</dbReference>
<evidence type="ECO:0000313" key="2">
    <source>
        <dbReference type="EMBL" id="GEQ21751.1"/>
    </source>
</evidence>
<protein>
    <recommendedName>
        <fullName evidence="1">Helix-turn-helix domain-containing protein</fullName>
    </recommendedName>
</protein>
<name>A0A512TNV8_CLOBU</name>
<reference evidence="2 3" key="1">
    <citation type="submission" date="2019-07" db="EMBL/GenBank/DDBJ databases">
        <title>Whole genome shotgun sequence of Clostridium butyricum NBRC 3858.</title>
        <authorList>
            <person name="Hosoyama A."/>
            <person name="Uohara A."/>
            <person name="Ohji S."/>
            <person name="Ichikawa N."/>
        </authorList>
    </citation>
    <scope>NUCLEOTIDE SEQUENCE [LARGE SCALE GENOMIC DNA]</scope>
    <source>
        <strain evidence="2 3">NBRC 3858</strain>
    </source>
</reference>
<feature type="domain" description="Helix-turn-helix" evidence="1">
    <location>
        <begin position="24"/>
        <end position="69"/>
    </location>
</feature>
<evidence type="ECO:0000259" key="1">
    <source>
        <dbReference type="Pfam" id="PF12728"/>
    </source>
</evidence>
<accession>A0A512TNV8</accession>
<dbReference type="EMBL" id="BKBC01000031">
    <property type="protein sequence ID" value="GEQ21751.1"/>
    <property type="molecule type" value="Genomic_DNA"/>
</dbReference>
<dbReference type="Pfam" id="PF12728">
    <property type="entry name" value="HTH_17"/>
    <property type="match status" value="1"/>
</dbReference>
<proteinExistence type="predicted"/>
<dbReference type="RefSeq" id="WP_146868558.1">
    <property type="nucleotide sequence ID" value="NZ_BKBC01000031.1"/>
</dbReference>
<dbReference type="Proteomes" id="UP000321089">
    <property type="component" value="Unassembled WGS sequence"/>
</dbReference>
<gene>
    <name evidence="2" type="ORF">CBU02nite_22570</name>
</gene>
<comment type="caution">
    <text evidence="2">The sequence shown here is derived from an EMBL/GenBank/DDBJ whole genome shotgun (WGS) entry which is preliminary data.</text>
</comment>
<sequence>MGESNTDQYNAYCLLFKEYPDVVNIEQMCEMLGGISTKTGYRILRENKINHFKIGRAYRIPKISILIYLKVMQESNIHNITLTL</sequence>
<evidence type="ECO:0000313" key="3">
    <source>
        <dbReference type="Proteomes" id="UP000321089"/>
    </source>
</evidence>
<dbReference type="AlphaFoldDB" id="A0A512TNV8"/>
<organism evidence="2 3">
    <name type="scientific">Clostridium butyricum</name>
    <dbReference type="NCBI Taxonomy" id="1492"/>
    <lineage>
        <taxon>Bacteria</taxon>
        <taxon>Bacillati</taxon>
        <taxon>Bacillota</taxon>
        <taxon>Clostridia</taxon>
        <taxon>Eubacteriales</taxon>
        <taxon>Clostridiaceae</taxon>
        <taxon>Clostridium</taxon>
    </lineage>
</organism>